<dbReference type="AlphaFoldDB" id="A0A238FEU2"/>
<dbReference type="PANTHER" id="PTHR28152:SF1">
    <property type="entry name" value="HYDROXYACYL-THIOESTER DEHYDRATASE TYPE 2, MITOCHONDRIAL"/>
    <property type="match status" value="1"/>
</dbReference>
<dbReference type="SUPFAM" id="SSF54637">
    <property type="entry name" value="Thioesterase/thiol ester dehydrase-isomerase"/>
    <property type="match status" value="1"/>
</dbReference>
<dbReference type="OrthoDB" id="3257538at2759"/>
<proteinExistence type="predicted"/>
<organism evidence="1 2">
    <name type="scientific">Microbotryum intermedium</name>
    <dbReference type="NCBI Taxonomy" id="269621"/>
    <lineage>
        <taxon>Eukaryota</taxon>
        <taxon>Fungi</taxon>
        <taxon>Dikarya</taxon>
        <taxon>Basidiomycota</taxon>
        <taxon>Pucciniomycotina</taxon>
        <taxon>Microbotryomycetes</taxon>
        <taxon>Microbotryales</taxon>
        <taxon>Microbotryaceae</taxon>
        <taxon>Microbotryum</taxon>
    </lineage>
</organism>
<dbReference type="GO" id="GO:0019171">
    <property type="term" value="F:(3R)-hydroxyacyl-[acyl-carrier-protein] dehydratase activity"/>
    <property type="evidence" value="ECO:0007669"/>
    <property type="project" value="TreeGrafter"/>
</dbReference>
<gene>
    <name evidence="1" type="ORF">BQ2448_2616</name>
</gene>
<dbReference type="PANTHER" id="PTHR28152">
    <property type="entry name" value="HYDROXYACYL-THIOESTER DEHYDRATASE TYPE 2, MITOCHONDRIAL"/>
    <property type="match status" value="1"/>
</dbReference>
<dbReference type="InterPro" id="IPR029069">
    <property type="entry name" value="HotDog_dom_sf"/>
</dbReference>
<dbReference type="EMBL" id="FMSP01000004">
    <property type="protein sequence ID" value="SCV69596.1"/>
    <property type="molecule type" value="Genomic_DNA"/>
</dbReference>
<name>A0A238FEU2_9BASI</name>
<dbReference type="STRING" id="269621.A0A238FEU2"/>
<reference evidence="2" key="1">
    <citation type="submission" date="2016-09" db="EMBL/GenBank/DDBJ databases">
        <authorList>
            <person name="Jeantristanb JTB J.-T."/>
            <person name="Ricardo R."/>
        </authorList>
    </citation>
    <scope>NUCLEOTIDE SEQUENCE [LARGE SCALE GENOMIC DNA]</scope>
</reference>
<dbReference type="Proteomes" id="UP000198372">
    <property type="component" value="Unassembled WGS sequence"/>
</dbReference>
<keyword evidence="2" id="KW-1185">Reference proteome</keyword>
<evidence type="ECO:0000313" key="2">
    <source>
        <dbReference type="Proteomes" id="UP000198372"/>
    </source>
</evidence>
<dbReference type="InterPro" id="IPR052741">
    <property type="entry name" value="Mitochondrial_HTD2"/>
</dbReference>
<dbReference type="GO" id="GO:0005739">
    <property type="term" value="C:mitochondrion"/>
    <property type="evidence" value="ECO:0007669"/>
    <property type="project" value="TreeGrafter"/>
</dbReference>
<evidence type="ECO:0000313" key="1">
    <source>
        <dbReference type="EMBL" id="SCV69596.1"/>
    </source>
</evidence>
<protein>
    <submittedName>
        <fullName evidence="1">BQ2448_2616 protein</fullName>
    </submittedName>
</protein>
<dbReference type="Gene3D" id="3.10.129.10">
    <property type="entry name" value="Hotdog Thioesterase"/>
    <property type="match status" value="1"/>
</dbReference>
<sequence length="355" mass="39675">MYAIRRAIIGTKIPGLTRQLSTATSTSSASTVLQRWIDSAPSNVLHLEDHVTLSRVQSLVSTIEVPQDGLASQWSSKGDILPAGWTLLFFPPWDSTTSSLGLDGTEKTPHHPPLEGGLDERMWVGGSFTFPRNYQTPNSGQGIRIGHGIQCTAKVVDVKKKIGKDGRTGYYVQVEREIREQGTGDDGSSGTADVAVKETRIHIYRPSMTDEQRKKTLEASASQSLKKLEARRNEADFVMEFLPTPNMLMRFSALTFNTHRIHWDERYCKEIEGREGLIVHGPLTALLLLNTFRHHLPQGVEGVKDFTYRNTAPLVVDRKVAFCGKWKGDECELWVEQEDGLVVMTAVGRGWKKEE</sequence>
<accession>A0A238FEU2</accession>